<protein>
    <submittedName>
        <fullName evidence="1">Uncharacterized protein</fullName>
    </submittedName>
</protein>
<dbReference type="RefSeq" id="WP_091833879.1">
    <property type="nucleotide sequence ID" value="NZ_FPAA01000002.1"/>
</dbReference>
<gene>
    <name evidence="1" type="ORF">SAMN05444972_102142</name>
</gene>
<organism evidence="1 2">
    <name type="scientific">Marininema halotolerans</name>
    <dbReference type="NCBI Taxonomy" id="1155944"/>
    <lineage>
        <taxon>Bacteria</taxon>
        <taxon>Bacillati</taxon>
        <taxon>Bacillota</taxon>
        <taxon>Bacilli</taxon>
        <taxon>Bacillales</taxon>
        <taxon>Thermoactinomycetaceae</taxon>
        <taxon>Marininema</taxon>
    </lineage>
</organism>
<dbReference type="AlphaFoldDB" id="A0A1I6PUL9"/>
<sequence length="274" mass="30206">MGNVQRLCTRLANIIGADSQILNGTCVVFNRRTFRLTVDNVQVHDPLANFFTFEPTRKAGQTLNLGTVAVRDREITPFVNVIKRQGGIEVSAIGNNVILANPVLNNVYLQNVGNPITFARKVRNALDVLPQVAKLEPPKPTRAFQLLCNRFSQIIGGSPFISFSTTCVSIRSRSLTTTIQGEPTESIIAIPSIFRFESPKNGIALNGGTIGVLEREVNTLLQAVRRQGGLKFSTLDRRFLFQDPQIVTLDFINKGNPLVFARKVARIFSALGSR</sequence>
<reference evidence="2" key="1">
    <citation type="submission" date="2016-10" db="EMBL/GenBank/DDBJ databases">
        <authorList>
            <person name="Varghese N."/>
            <person name="Submissions S."/>
        </authorList>
    </citation>
    <scope>NUCLEOTIDE SEQUENCE [LARGE SCALE GENOMIC DNA]</scope>
    <source>
        <strain evidence="2">DSM 45789</strain>
    </source>
</reference>
<proteinExistence type="predicted"/>
<dbReference type="OrthoDB" id="4687120at2"/>
<dbReference type="EMBL" id="FPAA01000002">
    <property type="protein sequence ID" value="SFS43882.1"/>
    <property type="molecule type" value="Genomic_DNA"/>
</dbReference>
<dbReference type="Pfam" id="PF07485">
    <property type="entry name" value="DUF1529"/>
    <property type="match status" value="2"/>
</dbReference>
<dbReference type="InterPro" id="IPR011094">
    <property type="entry name" value="Uncharacterised_LppY/LpqO"/>
</dbReference>
<accession>A0A1I6PUL9</accession>
<evidence type="ECO:0000313" key="2">
    <source>
        <dbReference type="Proteomes" id="UP000198660"/>
    </source>
</evidence>
<dbReference type="Proteomes" id="UP000198660">
    <property type="component" value="Unassembled WGS sequence"/>
</dbReference>
<evidence type="ECO:0000313" key="1">
    <source>
        <dbReference type="EMBL" id="SFS43882.1"/>
    </source>
</evidence>
<name>A0A1I6PUL9_9BACL</name>
<keyword evidence="2" id="KW-1185">Reference proteome</keyword>